<keyword evidence="2" id="KW-1185">Reference proteome</keyword>
<accession>A0A5C3LFD4</accession>
<dbReference type="STRING" id="68775.A0A5C3LFD4"/>
<reference evidence="1 2" key="1">
    <citation type="journal article" date="2019" name="Nat. Ecol. Evol.">
        <title>Megaphylogeny resolves global patterns of mushroom evolution.</title>
        <authorList>
            <person name="Varga T."/>
            <person name="Krizsan K."/>
            <person name="Foldi C."/>
            <person name="Dima B."/>
            <person name="Sanchez-Garcia M."/>
            <person name="Sanchez-Ramirez S."/>
            <person name="Szollosi G.J."/>
            <person name="Szarkandi J.G."/>
            <person name="Papp V."/>
            <person name="Albert L."/>
            <person name="Andreopoulos W."/>
            <person name="Angelini C."/>
            <person name="Antonin V."/>
            <person name="Barry K.W."/>
            <person name="Bougher N.L."/>
            <person name="Buchanan P."/>
            <person name="Buyck B."/>
            <person name="Bense V."/>
            <person name="Catcheside P."/>
            <person name="Chovatia M."/>
            <person name="Cooper J."/>
            <person name="Damon W."/>
            <person name="Desjardin D."/>
            <person name="Finy P."/>
            <person name="Geml J."/>
            <person name="Haridas S."/>
            <person name="Hughes K."/>
            <person name="Justo A."/>
            <person name="Karasinski D."/>
            <person name="Kautmanova I."/>
            <person name="Kiss B."/>
            <person name="Kocsube S."/>
            <person name="Kotiranta H."/>
            <person name="LaButti K.M."/>
            <person name="Lechner B.E."/>
            <person name="Liimatainen K."/>
            <person name="Lipzen A."/>
            <person name="Lukacs Z."/>
            <person name="Mihaltcheva S."/>
            <person name="Morgado L.N."/>
            <person name="Niskanen T."/>
            <person name="Noordeloos M.E."/>
            <person name="Ohm R.A."/>
            <person name="Ortiz-Santana B."/>
            <person name="Ovrebo C."/>
            <person name="Racz N."/>
            <person name="Riley R."/>
            <person name="Savchenko A."/>
            <person name="Shiryaev A."/>
            <person name="Soop K."/>
            <person name="Spirin V."/>
            <person name="Szebenyi C."/>
            <person name="Tomsovsky M."/>
            <person name="Tulloss R.E."/>
            <person name="Uehling J."/>
            <person name="Grigoriev I.V."/>
            <person name="Vagvolgyi C."/>
            <person name="Papp T."/>
            <person name="Martin F.M."/>
            <person name="Miettinen O."/>
            <person name="Hibbett D.S."/>
            <person name="Nagy L.G."/>
        </authorList>
    </citation>
    <scope>NUCLEOTIDE SEQUENCE [LARGE SCALE GENOMIC DNA]</scope>
    <source>
        <strain evidence="1 2">CBS 166.37</strain>
    </source>
</reference>
<protein>
    <submittedName>
        <fullName evidence="1">Uncharacterized protein</fullName>
    </submittedName>
</protein>
<dbReference type="PANTHER" id="PTHR37331:SF1">
    <property type="entry name" value="YALI0F11671P"/>
    <property type="match status" value="1"/>
</dbReference>
<dbReference type="PANTHER" id="PTHR37331">
    <property type="entry name" value="YALI0F11671P"/>
    <property type="match status" value="1"/>
</dbReference>
<name>A0A5C3LFD4_9AGAR</name>
<organism evidence="1 2">
    <name type="scientific">Crucibulum laeve</name>
    <dbReference type="NCBI Taxonomy" id="68775"/>
    <lineage>
        <taxon>Eukaryota</taxon>
        <taxon>Fungi</taxon>
        <taxon>Dikarya</taxon>
        <taxon>Basidiomycota</taxon>
        <taxon>Agaricomycotina</taxon>
        <taxon>Agaricomycetes</taxon>
        <taxon>Agaricomycetidae</taxon>
        <taxon>Agaricales</taxon>
        <taxon>Agaricineae</taxon>
        <taxon>Nidulariaceae</taxon>
        <taxon>Crucibulum</taxon>
    </lineage>
</organism>
<evidence type="ECO:0000313" key="2">
    <source>
        <dbReference type="Proteomes" id="UP000308652"/>
    </source>
</evidence>
<dbReference type="EMBL" id="ML213748">
    <property type="protein sequence ID" value="TFK31460.1"/>
    <property type="molecule type" value="Genomic_DNA"/>
</dbReference>
<evidence type="ECO:0000313" key="1">
    <source>
        <dbReference type="EMBL" id="TFK31460.1"/>
    </source>
</evidence>
<proteinExistence type="predicted"/>
<gene>
    <name evidence="1" type="ORF">BDQ12DRAFT_694114</name>
</gene>
<dbReference type="OrthoDB" id="5397701at2759"/>
<dbReference type="AlphaFoldDB" id="A0A5C3LFD4"/>
<sequence>MHRYSVLRQALLRAQQPATRSSRRICSITRRFPSSLSSIPHPHPHPSHPILKCTIHTTLPPYSALTSFPDPSRPDLFYHFLDAPTPLHPSLPAFALSFLPTPPARADSASIIGWLPAQIYEADAERQDDLGLEKQQDAGLHDFHPNPEFIQILHQSIKDGLRDQVDDIQINGGRQLQDGWMHIHDQRNIPALGRIGDPDDIIASVLVKDSEIQPETYQPMPSYRVCTVDGITQLTPGLAKRLNESLARVLEAEVKGVQAASGA</sequence>
<dbReference type="Proteomes" id="UP000308652">
    <property type="component" value="Unassembled WGS sequence"/>
</dbReference>